<dbReference type="OrthoDB" id="7424801at2"/>
<protein>
    <submittedName>
        <fullName evidence="2">Uroporphyrinogen-III synthase</fullName>
    </submittedName>
</protein>
<name>A0A1T5EU76_9SPHN</name>
<dbReference type="STRING" id="439228.SAMN06295920_107225"/>
<evidence type="ECO:0000313" key="3">
    <source>
        <dbReference type="Proteomes" id="UP000189818"/>
    </source>
</evidence>
<dbReference type="Gene3D" id="3.40.50.10090">
    <property type="match status" value="2"/>
</dbReference>
<organism evidence="2 3">
    <name type="scientific">Rhizorhabdus histidinilytica</name>
    <dbReference type="NCBI Taxonomy" id="439228"/>
    <lineage>
        <taxon>Bacteria</taxon>
        <taxon>Pseudomonadati</taxon>
        <taxon>Pseudomonadota</taxon>
        <taxon>Alphaproteobacteria</taxon>
        <taxon>Sphingomonadales</taxon>
        <taxon>Sphingomonadaceae</taxon>
        <taxon>Rhizorhabdus</taxon>
    </lineage>
</organism>
<dbReference type="GO" id="GO:0033014">
    <property type="term" value="P:tetrapyrrole biosynthetic process"/>
    <property type="evidence" value="ECO:0007669"/>
    <property type="project" value="InterPro"/>
</dbReference>
<dbReference type="AlphaFoldDB" id="A0A1T5EU76"/>
<proteinExistence type="predicted"/>
<dbReference type="InterPro" id="IPR003754">
    <property type="entry name" value="4pyrrol_synth_uPrphyn_synth"/>
</dbReference>
<evidence type="ECO:0000313" key="2">
    <source>
        <dbReference type="EMBL" id="SKB87497.1"/>
    </source>
</evidence>
<dbReference type="Pfam" id="PF02602">
    <property type="entry name" value="HEM4"/>
    <property type="match status" value="1"/>
</dbReference>
<keyword evidence="3" id="KW-1185">Reference proteome</keyword>
<feature type="domain" description="Tetrapyrrole biosynthesis uroporphyrinogen III synthase" evidence="1">
    <location>
        <begin position="24"/>
        <end position="221"/>
    </location>
</feature>
<sequence length="229" mass="23921">MSRPPLLILRPEPGASMTAKRAFGEGWRPVVSPIFRIEPIAWGAPPAGDYDALFVTSANAVRQAGKAIRPYAVIPAYAVGDATARALKAAGFTDIRTGRGDAATMLEAAAENGVTRALHLAGEDHRDAGLDTITIDRRIVYRSAAIERLGDKALAALREGGGAVLLHSGRAAEHFARLCDGARIARRHVRIAALAPAVLDAAGPGWRAGIAADKPDDAALLAAAARLCQ</sequence>
<evidence type="ECO:0000259" key="1">
    <source>
        <dbReference type="Pfam" id="PF02602"/>
    </source>
</evidence>
<dbReference type="EMBL" id="FUYM01000007">
    <property type="protein sequence ID" value="SKB87497.1"/>
    <property type="molecule type" value="Genomic_DNA"/>
</dbReference>
<accession>A0A1T5EU76</accession>
<dbReference type="SUPFAM" id="SSF69618">
    <property type="entry name" value="HemD-like"/>
    <property type="match status" value="1"/>
</dbReference>
<dbReference type="GO" id="GO:0004852">
    <property type="term" value="F:uroporphyrinogen-III synthase activity"/>
    <property type="evidence" value="ECO:0007669"/>
    <property type="project" value="InterPro"/>
</dbReference>
<dbReference type="InterPro" id="IPR036108">
    <property type="entry name" value="4pyrrol_syn_uPrphyn_synt_sf"/>
</dbReference>
<reference evidence="3" key="1">
    <citation type="submission" date="2017-02" db="EMBL/GenBank/DDBJ databases">
        <authorList>
            <person name="Varghese N."/>
            <person name="Submissions S."/>
        </authorList>
    </citation>
    <scope>NUCLEOTIDE SEQUENCE [LARGE SCALE GENOMIC DNA]</scope>
    <source>
        <strain evidence="3">UM2</strain>
    </source>
</reference>
<gene>
    <name evidence="2" type="ORF">SAMN06295920_107225</name>
</gene>
<dbReference type="Proteomes" id="UP000189818">
    <property type="component" value="Unassembled WGS sequence"/>
</dbReference>
<dbReference type="CDD" id="cd06578">
    <property type="entry name" value="HemD"/>
    <property type="match status" value="1"/>
</dbReference>